<dbReference type="RefSeq" id="WP_184661647.1">
    <property type="nucleotide sequence ID" value="NZ_CP031518.1"/>
</dbReference>
<gene>
    <name evidence="1" type="ORF">HNP76_002825</name>
</gene>
<proteinExistence type="predicted"/>
<sequence length="150" mass="16910">MTDAELFDTFFNGGKFCLPYLIKFTHPRIGTIRLVNNNEAVILNGETFEPSSFEYIPPDITGKGASLKITGIDNDLIDFVENANYQYRLEVAGAIASDGTIQKIKNYTHFYGSVSYGDDMQLNFQLGRDDKLDMTFCPYTYDTDNNRANA</sequence>
<reference evidence="1 2" key="1">
    <citation type="submission" date="2020-08" db="EMBL/GenBank/DDBJ databases">
        <title>Genomic Encyclopedia of Type Strains, Phase IV (KMG-IV): sequencing the most valuable type-strain genomes for metagenomic binning, comparative biology and taxonomic classification.</title>
        <authorList>
            <person name="Goeker M."/>
        </authorList>
    </citation>
    <scope>NUCLEOTIDE SEQUENCE [LARGE SCALE GENOMIC DNA]</scope>
    <source>
        <strain evidence="1 2">DSM 103462</strain>
    </source>
</reference>
<comment type="caution">
    <text evidence="1">The sequence shown here is derived from an EMBL/GenBank/DDBJ whole genome shotgun (WGS) entry which is preliminary data.</text>
</comment>
<dbReference type="AlphaFoldDB" id="A0A7W8GBN8"/>
<keyword evidence="2" id="KW-1185">Reference proteome</keyword>
<name>A0A7W8GBN8_9SPIR</name>
<evidence type="ECO:0000313" key="2">
    <source>
        <dbReference type="Proteomes" id="UP000518887"/>
    </source>
</evidence>
<protein>
    <submittedName>
        <fullName evidence="1">Uncharacterized protein</fullName>
    </submittedName>
</protein>
<evidence type="ECO:0000313" key="1">
    <source>
        <dbReference type="EMBL" id="MBB5227425.1"/>
    </source>
</evidence>
<dbReference type="EMBL" id="JACHFQ010000011">
    <property type="protein sequence ID" value="MBB5227425.1"/>
    <property type="molecule type" value="Genomic_DNA"/>
</dbReference>
<organism evidence="1 2">
    <name type="scientific">Treponema ruminis</name>
    <dbReference type="NCBI Taxonomy" id="744515"/>
    <lineage>
        <taxon>Bacteria</taxon>
        <taxon>Pseudomonadati</taxon>
        <taxon>Spirochaetota</taxon>
        <taxon>Spirochaetia</taxon>
        <taxon>Spirochaetales</taxon>
        <taxon>Treponemataceae</taxon>
        <taxon>Treponema</taxon>
    </lineage>
</organism>
<accession>A0A7W8GBN8</accession>
<dbReference type="Proteomes" id="UP000518887">
    <property type="component" value="Unassembled WGS sequence"/>
</dbReference>